<keyword evidence="3" id="KW-1185">Reference proteome</keyword>
<feature type="compositionally biased region" description="Basic and acidic residues" evidence="1">
    <location>
        <begin position="634"/>
        <end position="650"/>
    </location>
</feature>
<feature type="compositionally biased region" description="Basic and acidic residues" evidence="1">
    <location>
        <begin position="694"/>
        <end position="705"/>
    </location>
</feature>
<dbReference type="Gene3D" id="3.40.50.300">
    <property type="entry name" value="P-loop containing nucleotide triphosphate hydrolases"/>
    <property type="match status" value="1"/>
</dbReference>
<evidence type="ECO:0000256" key="1">
    <source>
        <dbReference type="SAM" id="MobiDB-lite"/>
    </source>
</evidence>
<comment type="caution">
    <text evidence="2">The sequence shown here is derived from an EMBL/GenBank/DDBJ whole genome shotgun (WGS) entry which is preliminary data.</text>
</comment>
<feature type="compositionally biased region" description="Low complexity" evidence="1">
    <location>
        <begin position="519"/>
        <end position="530"/>
    </location>
</feature>
<organism evidence="2 3">
    <name type="scientific">Zalerion maritima</name>
    <dbReference type="NCBI Taxonomy" id="339359"/>
    <lineage>
        <taxon>Eukaryota</taxon>
        <taxon>Fungi</taxon>
        <taxon>Dikarya</taxon>
        <taxon>Ascomycota</taxon>
        <taxon>Pezizomycotina</taxon>
        <taxon>Sordariomycetes</taxon>
        <taxon>Lulworthiomycetidae</taxon>
        <taxon>Lulworthiales</taxon>
        <taxon>Lulworthiaceae</taxon>
        <taxon>Zalerion</taxon>
    </lineage>
</organism>
<evidence type="ECO:0000313" key="3">
    <source>
        <dbReference type="Proteomes" id="UP001201980"/>
    </source>
</evidence>
<dbReference type="Proteomes" id="UP001201980">
    <property type="component" value="Unassembled WGS sequence"/>
</dbReference>
<feature type="compositionally biased region" description="Acidic residues" evidence="1">
    <location>
        <begin position="651"/>
        <end position="661"/>
    </location>
</feature>
<feature type="region of interest" description="Disordered" evidence="1">
    <location>
        <begin position="627"/>
        <end position="705"/>
    </location>
</feature>
<dbReference type="EMBL" id="JAKWBI020000011">
    <property type="protein sequence ID" value="KAJ2906633.1"/>
    <property type="molecule type" value="Genomic_DNA"/>
</dbReference>
<gene>
    <name evidence="2" type="ORF">MKZ38_000888</name>
</gene>
<protein>
    <recommendedName>
        <fullName evidence="4">G domain-containing protein</fullName>
    </recommendedName>
</protein>
<name>A0AAD5RZW4_9PEZI</name>
<accession>A0AAD5RZW4</accession>
<dbReference type="PANTHER" id="PTHR32046">
    <property type="entry name" value="G DOMAIN-CONTAINING PROTEIN"/>
    <property type="match status" value="1"/>
</dbReference>
<dbReference type="InterPro" id="IPR027417">
    <property type="entry name" value="P-loop_NTPase"/>
</dbReference>
<sequence>MTSAAGHSAMGRNDEGLLASERSAFLLCTGLGRHSRVWGVWCFEWLDGSILSSVARSGRSSLCNGLDVYPNAHNETEGGLNWITGVGGASSSPVVPGLKERAEIGTLYDARRDRFLPASLFRDGAIPDAADKLPIIVSNFDAAAHALGHFEKTIQALGDGRGQPLVYTLLPGGFLVTLGAMISEDAVMSQLPVEHYERTLDFKSCAQARPYKPVVFRVDSDLDLENRVQPSTSEKSPRRHVLPQASIQVCFNKTVVAKDLLQQKRELADKSLMNPSATSWGGCSAVFPPPMEVNILIFGETRVGKSTFVNAFINYLTFSSLDEGLGAGKLNWIIPYSFTTQVVDEKGRLVSKDVVIGADADEADGSKGQSATQQATVYPLYFRDTLIRLTDTPGIGDTRGHGQDGKNMSNVLGVLRNYQDLHGILILLEPNNARLGLMFRFCVKELLTHLHRSAATNMVFGFTKHPAARTTLPGTRTNVYCFDSEPFRYLAARKQSIDMGQRGPPPPVLAPVRRRSRASPRALQAPSPARHAARTLSLNETRHLVARLTAPVQQISTAITDTIARSRNPGARPTGHQADGGGDAPEIPPPPDNQNQRLRYPAPEAQDRASTAWKDHEHILVEYKASLPRPPQKTTKESTAKELRKLKTELGEGEEEEEEAQADTGGSREIQRLHLESNSTTHYNDATAEYLGHLTEDERTRARVR</sequence>
<feature type="region of interest" description="Disordered" evidence="1">
    <location>
        <begin position="561"/>
        <end position="598"/>
    </location>
</feature>
<reference evidence="2" key="1">
    <citation type="submission" date="2022-07" db="EMBL/GenBank/DDBJ databases">
        <title>Draft genome sequence of Zalerion maritima ATCC 34329, a (micro)plastics degrading marine fungus.</title>
        <authorList>
            <person name="Paco A."/>
            <person name="Goncalves M.F.M."/>
            <person name="Rocha-Santos T.A.P."/>
            <person name="Alves A."/>
        </authorList>
    </citation>
    <scope>NUCLEOTIDE SEQUENCE</scope>
    <source>
        <strain evidence="2">ATCC 34329</strain>
    </source>
</reference>
<dbReference type="PANTHER" id="PTHR32046:SF11">
    <property type="entry name" value="IMMUNE-ASSOCIATED NUCLEOTIDE-BINDING PROTEIN 10-LIKE"/>
    <property type="match status" value="1"/>
</dbReference>
<dbReference type="CDD" id="cd00882">
    <property type="entry name" value="Ras_like_GTPase"/>
    <property type="match status" value="1"/>
</dbReference>
<evidence type="ECO:0008006" key="4">
    <source>
        <dbReference type="Google" id="ProtNLM"/>
    </source>
</evidence>
<proteinExistence type="predicted"/>
<dbReference type="SUPFAM" id="SSF52540">
    <property type="entry name" value="P-loop containing nucleoside triphosphate hydrolases"/>
    <property type="match status" value="1"/>
</dbReference>
<dbReference type="AlphaFoldDB" id="A0AAD5RZW4"/>
<feature type="region of interest" description="Disordered" evidence="1">
    <location>
        <begin position="497"/>
        <end position="532"/>
    </location>
</feature>
<evidence type="ECO:0000313" key="2">
    <source>
        <dbReference type="EMBL" id="KAJ2906633.1"/>
    </source>
</evidence>